<dbReference type="InterPro" id="IPR000868">
    <property type="entry name" value="Isochorismatase-like_dom"/>
</dbReference>
<comment type="similarity">
    <text evidence="1">Belongs to the isochorismatase family.</text>
</comment>
<dbReference type="InterPro" id="IPR036380">
    <property type="entry name" value="Isochorismatase-like_sf"/>
</dbReference>
<protein>
    <submittedName>
        <fullName evidence="3">Isochorismatase domain-containing protein 2</fullName>
    </submittedName>
</protein>
<dbReference type="FunCoup" id="A0A1V9XHD1">
    <property type="interactions" value="937"/>
</dbReference>
<dbReference type="Pfam" id="PF00857">
    <property type="entry name" value="Isochorismatase"/>
    <property type="match status" value="1"/>
</dbReference>
<dbReference type="Proteomes" id="UP000192247">
    <property type="component" value="Unassembled WGS sequence"/>
</dbReference>
<feature type="domain" description="Isochorismatase-like" evidence="2">
    <location>
        <begin position="16"/>
        <end position="167"/>
    </location>
</feature>
<dbReference type="AlphaFoldDB" id="A0A1V9XHD1"/>
<evidence type="ECO:0000259" key="2">
    <source>
        <dbReference type="Pfam" id="PF00857"/>
    </source>
</evidence>
<proteinExistence type="inferred from homology"/>
<dbReference type="EMBL" id="MNPL01010770">
    <property type="protein sequence ID" value="OQR72945.1"/>
    <property type="molecule type" value="Genomic_DNA"/>
</dbReference>
<dbReference type="OrthoDB" id="269496at2759"/>
<dbReference type="PANTHER" id="PTHR14119:SF3">
    <property type="entry name" value="ISOCHORISMATASE DOMAIN-CONTAINING PROTEIN 2"/>
    <property type="match status" value="1"/>
</dbReference>
<dbReference type="Gene3D" id="3.40.50.850">
    <property type="entry name" value="Isochorismatase-like"/>
    <property type="match status" value="1"/>
</dbReference>
<organism evidence="3 4">
    <name type="scientific">Tropilaelaps mercedesae</name>
    <dbReference type="NCBI Taxonomy" id="418985"/>
    <lineage>
        <taxon>Eukaryota</taxon>
        <taxon>Metazoa</taxon>
        <taxon>Ecdysozoa</taxon>
        <taxon>Arthropoda</taxon>
        <taxon>Chelicerata</taxon>
        <taxon>Arachnida</taxon>
        <taxon>Acari</taxon>
        <taxon>Parasitiformes</taxon>
        <taxon>Mesostigmata</taxon>
        <taxon>Gamasina</taxon>
        <taxon>Dermanyssoidea</taxon>
        <taxon>Laelapidae</taxon>
        <taxon>Tropilaelaps</taxon>
    </lineage>
</organism>
<dbReference type="SUPFAM" id="SSF52499">
    <property type="entry name" value="Isochorismatase-like hydrolases"/>
    <property type="match status" value="1"/>
</dbReference>
<name>A0A1V9XHD1_9ACAR</name>
<dbReference type="InterPro" id="IPR050993">
    <property type="entry name" value="Isochorismatase_domain"/>
</dbReference>
<dbReference type="FunFam" id="3.40.50.850:FF:000001">
    <property type="entry name" value="Isochorismatase domain-containing protein 1"/>
    <property type="match status" value="1"/>
</dbReference>
<evidence type="ECO:0000313" key="3">
    <source>
        <dbReference type="EMBL" id="OQR72945.1"/>
    </source>
</evidence>
<dbReference type="STRING" id="418985.A0A1V9XHD1"/>
<keyword evidence="4" id="KW-1185">Reference proteome</keyword>
<evidence type="ECO:0000313" key="4">
    <source>
        <dbReference type="Proteomes" id="UP000192247"/>
    </source>
</evidence>
<accession>A0A1V9XHD1</accession>
<dbReference type="CDD" id="cd01012">
    <property type="entry name" value="YcaC_related"/>
    <property type="match status" value="1"/>
</dbReference>
<dbReference type="PANTHER" id="PTHR14119">
    <property type="entry name" value="HYDROLASE"/>
    <property type="match status" value="1"/>
</dbReference>
<sequence length="205" mass="22657">MAGAVGKIGRLVPNRSVLFLCDMQEKFRNQIQYFREIVQISNRMLQVAKTLDIPVIVTEQYPKGLGHTAAELGIDKYPDIKPIEKTQFSMCTPEISRMLKSEYAGVDSVLLCGIETHVCVQNTALNLLEGNYNVHIVADACSSRALVDRMFALERMKHSGAFVTTSESAILSLLGGSSHPKFREVQKVILQSAPDTALLSLKSMN</sequence>
<dbReference type="InParanoid" id="A0A1V9XHD1"/>
<evidence type="ECO:0000256" key="1">
    <source>
        <dbReference type="ARBA" id="ARBA00006336"/>
    </source>
</evidence>
<comment type="caution">
    <text evidence="3">The sequence shown here is derived from an EMBL/GenBank/DDBJ whole genome shotgun (WGS) entry which is preliminary data.</text>
</comment>
<reference evidence="3 4" key="1">
    <citation type="journal article" date="2017" name="Gigascience">
        <title>Draft genome of the honey bee ectoparasitic mite, Tropilaelaps mercedesae, is shaped by the parasitic life history.</title>
        <authorList>
            <person name="Dong X."/>
            <person name="Armstrong S.D."/>
            <person name="Xia D."/>
            <person name="Makepeace B.L."/>
            <person name="Darby A.C."/>
            <person name="Kadowaki T."/>
        </authorList>
    </citation>
    <scope>NUCLEOTIDE SEQUENCE [LARGE SCALE GENOMIC DNA]</scope>
    <source>
        <strain evidence="3">Wuxi-XJTLU</strain>
    </source>
</reference>
<gene>
    <name evidence="3" type="ORF">BIW11_10055</name>
</gene>